<protein>
    <submittedName>
        <fullName evidence="2">ThiF domain-containing protein</fullName>
    </submittedName>
</protein>
<proteinExistence type="predicted"/>
<accession>A0A7E4W2K8</accession>
<reference evidence="1" key="1">
    <citation type="journal article" date="2013" name="Genetics">
        <title>The draft genome and transcriptome of Panagrellus redivivus are shaped by the harsh demands of a free-living lifestyle.</title>
        <authorList>
            <person name="Srinivasan J."/>
            <person name="Dillman A.R."/>
            <person name="Macchietto M.G."/>
            <person name="Heikkinen L."/>
            <person name="Lakso M."/>
            <person name="Fracchia K.M."/>
            <person name="Antoshechkin I."/>
            <person name="Mortazavi A."/>
            <person name="Wong G."/>
            <person name="Sternberg P.W."/>
        </authorList>
    </citation>
    <scope>NUCLEOTIDE SEQUENCE [LARGE SCALE GENOMIC DNA]</scope>
    <source>
        <strain evidence="1">MT8872</strain>
    </source>
</reference>
<organism evidence="1 2">
    <name type="scientific">Panagrellus redivivus</name>
    <name type="common">Microworm</name>
    <dbReference type="NCBI Taxonomy" id="6233"/>
    <lineage>
        <taxon>Eukaryota</taxon>
        <taxon>Metazoa</taxon>
        <taxon>Ecdysozoa</taxon>
        <taxon>Nematoda</taxon>
        <taxon>Chromadorea</taxon>
        <taxon>Rhabditida</taxon>
        <taxon>Tylenchina</taxon>
        <taxon>Panagrolaimomorpha</taxon>
        <taxon>Panagrolaimoidea</taxon>
        <taxon>Panagrolaimidae</taxon>
        <taxon>Panagrellus</taxon>
    </lineage>
</organism>
<evidence type="ECO:0000313" key="2">
    <source>
        <dbReference type="WBParaSite" id="Pan_g5763.t1"/>
    </source>
</evidence>
<dbReference type="WBParaSite" id="Pan_g5763.t1">
    <property type="protein sequence ID" value="Pan_g5763.t1"/>
    <property type="gene ID" value="Pan_g5763"/>
</dbReference>
<sequence length="100" mass="10990">MKELTFDYFREVADLVPTTLCTTVGIGAVSATVCTGLVIHSASDQVQVVRPSLPSTQNQSSNLRFMILLSLKAQQSDDQFILNTPGNRPKLPYHVEPVSR</sequence>
<dbReference type="Proteomes" id="UP000492821">
    <property type="component" value="Unassembled WGS sequence"/>
</dbReference>
<dbReference type="AlphaFoldDB" id="A0A7E4W2K8"/>
<keyword evidence="1" id="KW-1185">Reference proteome</keyword>
<evidence type="ECO:0000313" key="1">
    <source>
        <dbReference type="Proteomes" id="UP000492821"/>
    </source>
</evidence>
<reference evidence="2" key="2">
    <citation type="submission" date="2020-10" db="UniProtKB">
        <authorList>
            <consortium name="WormBaseParasite"/>
        </authorList>
    </citation>
    <scope>IDENTIFICATION</scope>
</reference>
<name>A0A7E4W2K8_PANRE</name>